<keyword evidence="6" id="KW-0997">Cell inner membrane</keyword>
<dbReference type="SUPFAM" id="SSF54523">
    <property type="entry name" value="Pili subunits"/>
    <property type="match status" value="1"/>
</dbReference>
<dbReference type="Pfam" id="PF07963">
    <property type="entry name" value="N_methyl"/>
    <property type="match status" value="1"/>
</dbReference>
<evidence type="ECO:0000256" key="6">
    <source>
        <dbReference type="ARBA" id="ARBA00022519"/>
    </source>
</evidence>
<dbReference type="PANTHER" id="PTHR39583:SF2">
    <property type="entry name" value="TYPE II SECRETION SYSTEM PROTEIN J"/>
    <property type="match status" value="1"/>
</dbReference>
<keyword evidence="9 10" id="KW-0472">Membrane</keyword>
<dbReference type="Proteomes" id="UP000304912">
    <property type="component" value="Chromosome"/>
</dbReference>
<organism evidence="11 12">
    <name type="scientific">Salinimonas iocasae</name>
    <dbReference type="NCBI Taxonomy" id="2572577"/>
    <lineage>
        <taxon>Bacteria</taxon>
        <taxon>Pseudomonadati</taxon>
        <taxon>Pseudomonadota</taxon>
        <taxon>Gammaproteobacteria</taxon>
        <taxon>Alteromonadales</taxon>
        <taxon>Alteromonadaceae</taxon>
        <taxon>Alteromonas/Salinimonas group</taxon>
        <taxon>Salinimonas</taxon>
    </lineage>
</organism>
<proteinExistence type="inferred from homology"/>
<keyword evidence="8 10" id="KW-1133">Transmembrane helix</keyword>
<keyword evidence="5" id="KW-0488">Methylation</keyword>
<accession>A0A5B7YI27</accession>
<dbReference type="Gene3D" id="3.10.610.10">
    <property type="entry name" value="GSPII I/J protein-like"/>
    <property type="match status" value="1"/>
</dbReference>
<reference evidence="11 12" key="1">
    <citation type="submission" date="2019-04" db="EMBL/GenBank/DDBJ databases">
        <title>Salinimonas iocasae sp. nov., a halophilic bacterium isolated from the outer tube casing of tubeworms in Okinawa Trough.</title>
        <authorList>
            <person name="Zhang H."/>
            <person name="Wang H."/>
            <person name="Li C."/>
        </authorList>
    </citation>
    <scope>NUCLEOTIDE SEQUENCE [LARGE SCALE GENOMIC DNA]</scope>
    <source>
        <strain evidence="11 12">KX18D6</strain>
    </source>
</reference>
<evidence type="ECO:0000256" key="5">
    <source>
        <dbReference type="ARBA" id="ARBA00022481"/>
    </source>
</evidence>
<dbReference type="GO" id="GO:0005886">
    <property type="term" value="C:plasma membrane"/>
    <property type="evidence" value="ECO:0007669"/>
    <property type="project" value="UniProtKB-SubCell"/>
</dbReference>
<dbReference type="NCBIfam" id="TIGR02532">
    <property type="entry name" value="IV_pilin_GFxxxE"/>
    <property type="match status" value="1"/>
</dbReference>
<dbReference type="InterPro" id="IPR051621">
    <property type="entry name" value="T2SS_protein_J"/>
</dbReference>
<feature type="transmembrane region" description="Helical" evidence="10">
    <location>
        <begin position="12"/>
        <end position="35"/>
    </location>
</feature>
<evidence type="ECO:0000256" key="10">
    <source>
        <dbReference type="SAM" id="Phobius"/>
    </source>
</evidence>
<dbReference type="AlphaFoldDB" id="A0A5B7YI27"/>
<comment type="subcellular location">
    <subcellularLocation>
        <location evidence="1">Cell inner membrane</location>
        <topology evidence="1">Single-pass membrane protein</topology>
    </subcellularLocation>
</comment>
<dbReference type="PROSITE" id="PS00409">
    <property type="entry name" value="PROKAR_NTER_METHYL"/>
    <property type="match status" value="1"/>
</dbReference>
<dbReference type="EMBL" id="CP039852">
    <property type="protein sequence ID" value="QCZ94990.1"/>
    <property type="molecule type" value="Genomic_DNA"/>
</dbReference>
<sequence>MARISRGFTLIEILVAMSIFSLIGLASTGILTSVIDSDEISQERFQKLQSLQRAMLIIERDMLQAIPRRVRFDGERTEIVMKGGMTEDSDADGVGFVRGGWQNPQLMLPRSTQQFVAYRLNDEKLERVYSNYVDNVIGYEPKVRVLLDNVIDLNIEFYVQAEDDSGFGDNSLNWNESFTGAKLPRAVAFEIETRDFGILRREFALSGNGS</sequence>
<comment type="similarity">
    <text evidence="2">Belongs to the GSP J family.</text>
</comment>
<evidence type="ECO:0000256" key="1">
    <source>
        <dbReference type="ARBA" id="ARBA00004377"/>
    </source>
</evidence>
<gene>
    <name evidence="11" type="primary">gspJ</name>
    <name evidence="11" type="ORF">FBQ74_16575</name>
</gene>
<dbReference type="NCBIfam" id="TIGR01711">
    <property type="entry name" value="gspJ"/>
    <property type="match status" value="1"/>
</dbReference>
<dbReference type="OrthoDB" id="9794345at2"/>
<dbReference type="GO" id="GO:0015627">
    <property type="term" value="C:type II protein secretion system complex"/>
    <property type="evidence" value="ECO:0007669"/>
    <property type="project" value="InterPro"/>
</dbReference>
<keyword evidence="7 10" id="KW-0812">Transmembrane</keyword>
<dbReference type="InterPro" id="IPR045584">
    <property type="entry name" value="Pilin-like"/>
</dbReference>
<evidence type="ECO:0000256" key="3">
    <source>
        <dbReference type="ARBA" id="ARBA00021539"/>
    </source>
</evidence>
<evidence type="ECO:0000256" key="9">
    <source>
        <dbReference type="ARBA" id="ARBA00023136"/>
    </source>
</evidence>
<dbReference type="PANTHER" id="PTHR39583">
    <property type="entry name" value="TYPE II SECRETION SYSTEM PROTEIN J-RELATED"/>
    <property type="match status" value="1"/>
</dbReference>
<dbReference type="RefSeq" id="WP_139757720.1">
    <property type="nucleotide sequence ID" value="NZ_CP039852.1"/>
</dbReference>
<evidence type="ECO:0000256" key="7">
    <source>
        <dbReference type="ARBA" id="ARBA00022692"/>
    </source>
</evidence>
<evidence type="ECO:0000256" key="8">
    <source>
        <dbReference type="ARBA" id="ARBA00022989"/>
    </source>
</evidence>
<keyword evidence="4" id="KW-1003">Cell membrane</keyword>
<dbReference type="InterPro" id="IPR010055">
    <property type="entry name" value="T2SS_protein-GspJ"/>
</dbReference>
<evidence type="ECO:0000256" key="4">
    <source>
        <dbReference type="ARBA" id="ARBA00022475"/>
    </source>
</evidence>
<protein>
    <recommendedName>
        <fullName evidence="3">Type II secretion system protein J</fullName>
    </recommendedName>
</protein>
<keyword evidence="12" id="KW-1185">Reference proteome</keyword>
<dbReference type="Gene3D" id="2.10.70.20">
    <property type="entry name" value="gspk-gspi-gspj complex like domains"/>
    <property type="match status" value="1"/>
</dbReference>
<evidence type="ECO:0000256" key="2">
    <source>
        <dbReference type="ARBA" id="ARBA00011084"/>
    </source>
</evidence>
<dbReference type="GO" id="GO:0015628">
    <property type="term" value="P:protein secretion by the type II secretion system"/>
    <property type="evidence" value="ECO:0007669"/>
    <property type="project" value="InterPro"/>
</dbReference>
<dbReference type="Pfam" id="PF11612">
    <property type="entry name" value="T2SSJ"/>
    <property type="match status" value="1"/>
</dbReference>
<evidence type="ECO:0000313" key="12">
    <source>
        <dbReference type="Proteomes" id="UP000304912"/>
    </source>
</evidence>
<name>A0A5B7YI27_9ALTE</name>
<dbReference type="KEGG" id="salk:FBQ74_16575"/>
<evidence type="ECO:0000313" key="11">
    <source>
        <dbReference type="EMBL" id="QCZ94990.1"/>
    </source>
</evidence>
<dbReference type="InterPro" id="IPR012902">
    <property type="entry name" value="N_methyl_site"/>
</dbReference>